<dbReference type="InterPro" id="IPR050121">
    <property type="entry name" value="Cytochrome_P450_monoxygenase"/>
</dbReference>
<dbReference type="EMBL" id="BPWL01000009">
    <property type="protein sequence ID" value="GJJ13909.1"/>
    <property type="molecule type" value="Genomic_DNA"/>
</dbReference>
<dbReference type="GO" id="GO:0005506">
    <property type="term" value="F:iron ion binding"/>
    <property type="evidence" value="ECO:0007669"/>
    <property type="project" value="InterPro"/>
</dbReference>
<evidence type="ECO:0000256" key="4">
    <source>
        <dbReference type="ARBA" id="ARBA00022617"/>
    </source>
</evidence>
<dbReference type="GO" id="GO:0020037">
    <property type="term" value="F:heme binding"/>
    <property type="evidence" value="ECO:0007669"/>
    <property type="project" value="InterPro"/>
</dbReference>
<dbReference type="PRINTS" id="PR00385">
    <property type="entry name" value="P450"/>
</dbReference>
<dbReference type="InterPro" id="IPR017972">
    <property type="entry name" value="Cyt_P450_CS"/>
</dbReference>
<keyword evidence="8 10" id="KW-0503">Monooxygenase</keyword>
<protein>
    <recommendedName>
        <fullName evidence="13">Cytochrome P450 monooxygenase</fullName>
    </recommendedName>
</protein>
<evidence type="ECO:0000256" key="5">
    <source>
        <dbReference type="ARBA" id="ARBA00022723"/>
    </source>
</evidence>
<dbReference type="PANTHER" id="PTHR24305:SF29">
    <property type="entry name" value="BENZOATE-PARA-HYDROXYLASE"/>
    <property type="match status" value="1"/>
</dbReference>
<gene>
    <name evidence="11" type="ORF">Clacol_008166</name>
</gene>
<evidence type="ECO:0000256" key="7">
    <source>
        <dbReference type="ARBA" id="ARBA00023004"/>
    </source>
</evidence>
<evidence type="ECO:0000256" key="10">
    <source>
        <dbReference type="RuleBase" id="RU000461"/>
    </source>
</evidence>
<evidence type="ECO:0000256" key="2">
    <source>
        <dbReference type="ARBA" id="ARBA00005179"/>
    </source>
</evidence>
<evidence type="ECO:0000256" key="1">
    <source>
        <dbReference type="ARBA" id="ARBA00001971"/>
    </source>
</evidence>
<feature type="binding site" description="axial binding residue" evidence="9">
    <location>
        <position position="475"/>
    </location>
    <ligand>
        <name>heme</name>
        <dbReference type="ChEBI" id="CHEBI:30413"/>
    </ligand>
    <ligandPart>
        <name>Fe</name>
        <dbReference type="ChEBI" id="CHEBI:18248"/>
    </ligandPart>
</feature>
<evidence type="ECO:0008006" key="13">
    <source>
        <dbReference type="Google" id="ProtNLM"/>
    </source>
</evidence>
<dbReference type="InterPro" id="IPR002401">
    <property type="entry name" value="Cyt_P450_E_grp-I"/>
</dbReference>
<evidence type="ECO:0000313" key="11">
    <source>
        <dbReference type="EMBL" id="GJJ13909.1"/>
    </source>
</evidence>
<keyword evidence="4 9" id="KW-0349">Heme</keyword>
<dbReference type="Pfam" id="PF00067">
    <property type="entry name" value="p450"/>
    <property type="match status" value="1"/>
</dbReference>
<dbReference type="GO" id="GO:0016705">
    <property type="term" value="F:oxidoreductase activity, acting on paired donors, with incorporation or reduction of molecular oxygen"/>
    <property type="evidence" value="ECO:0007669"/>
    <property type="project" value="InterPro"/>
</dbReference>
<evidence type="ECO:0000256" key="8">
    <source>
        <dbReference type="ARBA" id="ARBA00023033"/>
    </source>
</evidence>
<comment type="similarity">
    <text evidence="3 10">Belongs to the cytochrome P450 family.</text>
</comment>
<dbReference type="PRINTS" id="PR00463">
    <property type="entry name" value="EP450I"/>
</dbReference>
<dbReference type="AlphaFoldDB" id="A0AAV5AL97"/>
<dbReference type="PROSITE" id="PS00086">
    <property type="entry name" value="CYTOCHROME_P450"/>
    <property type="match status" value="1"/>
</dbReference>
<dbReference type="PANTHER" id="PTHR24305">
    <property type="entry name" value="CYTOCHROME P450"/>
    <property type="match status" value="1"/>
</dbReference>
<sequence>MSLLTYPLDHPYIFSATLLLAAPLYHIIVWLKDELGIHDVPGPRLAALSDAWLGYWAAQGTRSLVVHEVHKKFGKFVRIAPNHISISDPDALQVVYGHGTGTIKSDFYDAFVSIRRGLFNTRSRSEHTRKRKIVSHIFSQKNVLAFENNVRIALAKLIKQWDKLCEGGIKGFSGKDGGGVWVGREGRVWFDVLPWYNYLAFDIIGDLAFGAPFGMLDAARDIAPVAISEPGAPLKVIYIPAVEILNSRGDFSASMGVLPSWIRPYIKRLPWYARGQQAVKHLAGIAIAAVEKRLADPASAERGDLLSKLQEGKDEDGNPMGKEELTAEALTQLIAGSDTTSNSSCGITYYLSRNPQAQKKLQAELDNALGLEEGVIPYESVKKLEYLDACINEGLRLLSPSSLGLPRLVPEEGLEVCGRNFKAGTVLSVPSYTVHRDTAVWGDDIEEYRPERWFERDANLIQKAFNPFSFGPRGCVGKNLASLELFVIIATVFRRYEFVLESDEPLMTREGFLRKPLGTKVGMRRRNV</sequence>
<dbReference type="Proteomes" id="UP001050691">
    <property type="component" value="Unassembled WGS sequence"/>
</dbReference>
<dbReference type="InterPro" id="IPR036396">
    <property type="entry name" value="Cyt_P450_sf"/>
</dbReference>
<keyword evidence="7 9" id="KW-0408">Iron</keyword>
<dbReference type="InterPro" id="IPR001128">
    <property type="entry name" value="Cyt_P450"/>
</dbReference>
<reference evidence="11" key="1">
    <citation type="submission" date="2021-10" db="EMBL/GenBank/DDBJ databases">
        <title>De novo Genome Assembly of Clathrus columnatus (Basidiomycota, Fungi) Using Illumina and Nanopore Sequence Data.</title>
        <authorList>
            <person name="Ogiso-Tanaka E."/>
            <person name="Itagaki H."/>
            <person name="Hosoya T."/>
            <person name="Hosaka K."/>
        </authorList>
    </citation>
    <scope>NUCLEOTIDE SEQUENCE</scope>
    <source>
        <strain evidence="11">MO-923</strain>
    </source>
</reference>
<proteinExistence type="inferred from homology"/>
<keyword evidence="6 10" id="KW-0560">Oxidoreductase</keyword>
<comment type="pathway">
    <text evidence="2">Secondary metabolite biosynthesis.</text>
</comment>
<dbReference type="CDD" id="cd11061">
    <property type="entry name" value="CYP67-like"/>
    <property type="match status" value="1"/>
</dbReference>
<dbReference type="Gene3D" id="1.10.630.10">
    <property type="entry name" value="Cytochrome P450"/>
    <property type="match status" value="1"/>
</dbReference>
<keyword evidence="5 9" id="KW-0479">Metal-binding</keyword>
<evidence type="ECO:0000313" key="12">
    <source>
        <dbReference type="Proteomes" id="UP001050691"/>
    </source>
</evidence>
<dbReference type="GO" id="GO:0004497">
    <property type="term" value="F:monooxygenase activity"/>
    <property type="evidence" value="ECO:0007669"/>
    <property type="project" value="UniProtKB-KW"/>
</dbReference>
<comment type="cofactor">
    <cofactor evidence="1 9">
        <name>heme</name>
        <dbReference type="ChEBI" id="CHEBI:30413"/>
    </cofactor>
</comment>
<evidence type="ECO:0000256" key="3">
    <source>
        <dbReference type="ARBA" id="ARBA00010617"/>
    </source>
</evidence>
<comment type="caution">
    <text evidence="11">The sequence shown here is derived from an EMBL/GenBank/DDBJ whole genome shotgun (WGS) entry which is preliminary data.</text>
</comment>
<organism evidence="11 12">
    <name type="scientific">Clathrus columnatus</name>
    <dbReference type="NCBI Taxonomy" id="1419009"/>
    <lineage>
        <taxon>Eukaryota</taxon>
        <taxon>Fungi</taxon>
        <taxon>Dikarya</taxon>
        <taxon>Basidiomycota</taxon>
        <taxon>Agaricomycotina</taxon>
        <taxon>Agaricomycetes</taxon>
        <taxon>Phallomycetidae</taxon>
        <taxon>Phallales</taxon>
        <taxon>Clathraceae</taxon>
        <taxon>Clathrus</taxon>
    </lineage>
</organism>
<name>A0AAV5AL97_9AGAM</name>
<keyword evidence="12" id="KW-1185">Reference proteome</keyword>
<accession>A0AAV5AL97</accession>
<evidence type="ECO:0000256" key="9">
    <source>
        <dbReference type="PIRSR" id="PIRSR602401-1"/>
    </source>
</evidence>
<evidence type="ECO:0000256" key="6">
    <source>
        <dbReference type="ARBA" id="ARBA00023002"/>
    </source>
</evidence>
<dbReference type="SUPFAM" id="SSF48264">
    <property type="entry name" value="Cytochrome P450"/>
    <property type="match status" value="1"/>
</dbReference>